<evidence type="ECO:0000313" key="1">
    <source>
        <dbReference type="EMBL" id="KAK3713192.1"/>
    </source>
</evidence>
<evidence type="ECO:0000313" key="2">
    <source>
        <dbReference type="Proteomes" id="UP001281147"/>
    </source>
</evidence>
<gene>
    <name evidence="1" type="ORF">LTR37_008625</name>
</gene>
<organism evidence="1 2">
    <name type="scientific">Vermiconidia calcicola</name>
    <dbReference type="NCBI Taxonomy" id="1690605"/>
    <lineage>
        <taxon>Eukaryota</taxon>
        <taxon>Fungi</taxon>
        <taxon>Dikarya</taxon>
        <taxon>Ascomycota</taxon>
        <taxon>Pezizomycotina</taxon>
        <taxon>Dothideomycetes</taxon>
        <taxon>Dothideomycetidae</taxon>
        <taxon>Mycosphaerellales</taxon>
        <taxon>Extremaceae</taxon>
        <taxon>Vermiconidia</taxon>
    </lineage>
</organism>
<protein>
    <submittedName>
        <fullName evidence="1">Uncharacterized protein</fullName>
    </submittedName>
</protein>
<sequence length="712" mass="81382">MAKRRAQRTTEVYQPKDRLGSLPLELVELIAASLPAKDLLRFRQTCRMLYAGSLRPYNRHYIATRPSLFSDRGSMVQLEAMVEDSETRRHMKCITLSHACLLDTQEDYQRRQFKLSTALKEDRNLRAQKRDQMALYRQLKQEESRLRKPSNILRRSIIRLRKSGIDVGIRCTETGIKLYYGNVGNPEDPAPWGYDRLCERLGYRGCLDKQEIDHRAFRAILSALRVASHAPPVLELGNKCNGLPINYFDRLWLSPRLEQQPFRNLETLRLGLTLGRGRYHDTTRAWTDDEEQVRSEVGGFVTSFREALYDAPRLQRFEWRCTIYSNIRYNRIAKRHSPRSTFTTASHDPNVAVEQDPDQETEDMGRGPPHLETARRELVLAQRVLRLSSDKILDTNLQDAVFVCIDCEAFEHDHSKITEIGVAILDTRDIKGIALADGATTWIEKMKYAHYRPIEYAQCLNRRFVEGCEDRFNFGTTSWIKLLDAGRVLQRIFMDPTNIHRAADFEMEALDQERNIIFAAHGLRNDRAFLNELGFSLSENSNVIRTMDTQILAGGTKKSPVGLQRLLLRLGLDPVNLHNAGNDAAYTLQSLVIMALKDYERPGSIFPMPVARLDKLPPSKHTHIIARHVYAGTAVNPTNEHSSFGESNPSAESIVPPQTLEHHPKTAQKRRFSSSGDDESPPSRDHPNKVVKLNAQTVEGSEMSNGRTDHFD</sequence>
<name>A0ACC3NB65_9PEZI</name>
<keyword evidence="2" id="KW-1185">Reference proteome</keyword>
<comment type="caution">
    <text evidence="1">The sequence shown here is derived from an EMBL/GenBank/DDBJ whole genome shotgun (WGS) entry which is preliminary data.</text>
</comment>
<dbReference type="Proteomes" id="UP001281147">
    <property type="component" value="Unassembled WGS sequence"/>
</dbReference>
<proteinExistence type="predicted"/>
<dbReference type="EMBL" id="JAUTXU010000064">
    <property type="protein sequence ID" value="KAK3713192.1"/>
    <property type="molecule type" value="Genomic_DNA"/>
</dbReference>
<reference evidence="1" key="1">
    <citation type="submission" date="2023-07" db="EMBL/GenBank/DDBJ databases">
        <title>Black Yeasts Isolated from many extreme environments.</title>
        <authorList>
            <person name="Coleine C."/>
            <person name="Stajich J.E."/>
            <person name="Selbmann L."/>
        </authorList>
    </citation>
    <scope>NUCLEOTIDE SEQUENCE</scope>
    <source>
        <strain evidence="1">CCFEE 5714</strain>
    </source>
</reference>
<accession>A0ACC3NB65</accession>